<name>A0A5R8Q9W7_9FIRM</name>
<keyword evidence="4 7" id="KW-0573">Peptidoglycan synthesis</keyword>
<dbReference type="GO" id="GO:0008360">
    <property type="term" value="P:regulation of cell shape"/>
    <property type="evidence" value="ECO:0007669"/>
    <property type="project" value="UniProtKB-KW"/>
</dbReference>
<evidence type="ECO:0000256" key="3">
    <source>
        <dbReference type="ARBA" id="ARBA00022960"/>
    </source>
</evidence>
<accession>A0A5R8Q9W7</accession>
<keyword evidence="3 7" id="KW-0133">Cell shape</keyword>
<comment type="similarity">
    <text evidence="7">Belongs to the aspartate/glutamate racemases family.</text>
</comment>
<comment type="catalytic activity">
    <reaction evidence="1 7">
        <text>L-glutamate = D-glutamate</text>
        <dbReference type="Rhea" id="RHEA:12813"/>
        <dbReference type="ChEBI" id="CHEBI:29985"/>
        <dbReference type="ChEBI" id="CHEBI:29986"/>
        <dbReference type="EC" id="5.1.1.3"/>
    </reaction>
</comment>
<dbReference type="InParanoid" id="A0A5R8Q9W7"/>
<keyword evidence="9" id="KW-1185">Reference proteome</keyword>
<dbReference type="GO" id="GO:0071555">
    <property type="term" value="P:cell wall organization"/>
    <property type="evidence" value="ECO:0007669"/>
    <property type="project" value="UniProtKB-KW"/>
</dbReference>
<feature type="active site" description="Proton donor/acceptor" evidence="7">
    <location>
        <position position="183"/>
    </location>
</feature>
<feature type="binding site" evidence="7">
    <location>
        <begin position="184"/>
        <end position="185"/>
    </location>
    <ligand>
        <name>substrate</name>
    </ligand>
</feature>
<dbReference type="OrthoDB" id="9801055at2"/>
<dbReference type="GO" id="GO:0009252">
    <property type="term" value="P:peptidoglycan biosynthetic process"/>
    <property type="evidence" value="ECO:0007669"/>
    <property type="project" value="UniProtKB-UniRule"/>
</dbReference>
<proteinExistence type="inferred from homology"/>
<evidence type="ECO:0000256" key="2">
    <source>
        <dbReference type="ARBA" id="ARBA00013090"/>
    </source>
</evidence>
<feature type="binding site" evidence="7">
    <location>
        <begin position="44"/>
        <end position="45"/>
    </location>
    <ligand>
        <name>substrate</name>
    </ligand>
</feature>
<protein>
    <recommendedName>
        <fullName evidence="2 7">Glutamate racemase</fullName>
        <ecNumber evidence="2 7">5.1.1.3</ecNumber>
    </recommendedName>
</protein>
<dbReference type="EC" id="5.1.1.3" evidence="2 7"/>
<dbReference type="HAMAP" id="MF_00258">
    <property type="entry name" value="Glu_racemase"/>
    <property type="match status" value="1"/>
</dbReference>
<feature type="active site" description="Proton donor/acceptor" evidence="7">
    <location>
        <position position="76"/>
    </location>
</feature>
<comment type="caution">
    <text evidence="8">The sequence shown here is derived from an EMBL/GenBank/DDBJ whole genome shotgun (WGS) entry which is preliminary data.</text>
</comment>
<dbReference type="SUPFAM" id="SSF53681">
    <property type="entry name" value="Aspartate/glutamate racemase"/>
    <property type="match status" value="2"/>
</dbReference>
<dbReference type="Pfam" id="PF01177">
    <property type="entry name" value="Asp_Glu_race"/>
    <property type="match status" value="1"/>
</dbReference>
<evidence type="ECO:0000313" key="8">
    <source>
        <dbReference type="EMBL" id="TLG71762.1"/>
    </source>
</evidence>
<evidence type="ECO:0000256" key="1">
    <source>
        <dbReference type="ARBA" id="ARBA00001602"/>
    </source>
</evidence>
<evidence type="ECO:0000256" key="5">
    <source>
        <dbReference type="ARBA" id="ARBA00023235"/>
    </source>
</evidence>
<dbReference type="EMBL" id="VBWP01000010">
    <property type="protein sequence ID" value="TLG71762.1"/>
    <property type="molecule type" value="Genomic_DNA"/>
</dbReference>
<dbReference type="NCBIfam" id="TIGR00067">
    <property type="entry name" value="glut_race"/>
    <property type="match status" value="1"/>
</dbReference>
<reference evidence="8 9" key="1">
    <citation type="submission" date="2019-05" db="EMBL/GenBank/DDBJ databases">
        <title>Culicoidintestinum kansasii gen. nov., sp. nov. from the gastrointestinal tract of the biting midge, Culicoides sonorensis.</title>
        <authorList>
            <person name="Neupane S."/>
            <person name="Ghosh A."/>
            <person name="Gunther S."/>
            <person name="Martin K."/>
            <person name="Zurek L."/>
        </authorList>
    </citation>
    <scope>NUCLEOTIDE SEQUENCE [LARGE SCALE GENOMIC DNA]</scope>
    <source>
        <strain evidence="8 9">CS-1</strain>
    </source>
</reference>
<dbReference type="PROSITE" id="PS00924">
    <property type="entry name" value="ASP_GLU_RACEMASE_2"/>
    <property type="match status" value="1"/>
</dbReference>
<dbReference type="InterPro" id="IPR004391">
    <property type="entry name" value="Glu_race"/>
</dbReference>
<dbReference type="PANTHER" id="PTHR21198:SF2">
    <property type="entry name" value="GLUTAMATE RACEMASE"/>
    <property type="match status" value="1"/>
</dbReference>
<dbReference type="Gene3D" id="3.40.50.1860">
    <property type="match status" value="2"/>
</dbReference>
<evidence type="ECO:0000313" key="9">
    <source>
        <dbReference type="Proteomes" id="UP000306912"/>
    </source>
</evidence>
<feature type="binding site" evidence="7">
    <location>
        <begin position="12"/>
        <end position="13"/>
    </location>
    <ligand>
        <name>substrate</name>
    </ligand>
</feature>
<dbReference type="InterPro" id="IPR015942">
    <property type="entry name" value="Asp/Glu/hydantoin_racemase"/>
</dbReference>
<evidence type="ECO:0000256" key="4">
    <source>
        <dbReference type="ARBA" id="ARBA00022984"/>
    </source>
</evidence>
<sequence length="259" mass="29007">MEKQNKPIGFIDSGIGGLSVVDEFLTAMPEAPIVFVADNARCPYGNREPEEIQQFAFEMIDYLISEHDIQLLMIACNTIVSRALDAIIARYPDLPIVDVVSNGAKVAANLTFTEHVSVLATFQTVQSESYVKMINRYHPNLTIEQFAPVEWVPMIEACSVDESLIRNYTDQLSPESDCVVLGCTHYPFILPQLKAVAPDKAFINPAYQTVQEALPLINRELFLGHCQLVLTTGDAAEFADKIKFWLPERDFVVEHVELT</sequence>
<evidence type="ECO:0000256" key="6">
    <source>
        <dbReference type="ARBA" id="ARBA00023316"/>
    </source>
</evidence>
<dbReference type="FunCoup" id="A0A5R8Q9W7">
    <property type="interactions" value="189"/>
</dbReference>
<dbReference type="InterPro" id="IPR033134">
    <property type="entry name" value="Asp/Glu_racemase_AS_2"/>
</dbReference>
<dbReference type="AlphaFoldDB" id="A0A5R8Q9W7"/>
<dbReference type="InterPro" id="IPR001920">
    <property type="entry name" value="Asp/Glu_race"/>
</dbReference>
<organism evidence="8 9">
    <name type="scientific">Culicoidibacter larvae</name>
    <dbReference type="NCBI Taxonomy" id="2579976"/>
    <lineage>
        <taxon>Bacteria</taxon>
        <taxon>Bacillati</taxon>
        <taxon>Bacillota</taxon>
        <taxon>Culicoidibacteria</taxon>
        <taxon>Culicoidibacterales</taxon>
        <taxon>Culicoidibacteraceae</taxon>
        <taxon>Culicoidibacter</taxon>
    </lineage>
</organism>
<keyword evidence="6 7" id="KW-0961">Cell wall biogenesis/degradation</keyword>
<comment type="pathway">
    <text evidence="7">Cell wall biogenesis; peptidoglycan biosynthesis.</text>
</comment>
<dbReference type="UniPathway" id="UPA00219"/>
<keyword evidence="5 7" id="KW-0413">Isomerase</keyword>
<evidence type="ECO:0000256" key="7">
    <source>
        <dbReference type="HAMAP-Rule" id="MF_00258"/>
    </source>
</evidence>
<dbReference type="PANTHER" id="PTHR21198">
    <property type="entry name" value="GLUTAMATE RACEMASE"/>
    <property type="match status" value="1"/>
</dbReference>
<gene>
    <name evidence="7 8" type="primary">murI</name>
    <name evidence="8" type="ORF">FEZ08_10155</name>
</gene>
<dbReference type="Proteomes" id="UP000306912">
    <property type="component" value="Unassembled WGS sequence"/>
</dbReference>
<feature type="binding site" evidence="7">
    <location>
        <begin position="77"/>
        <end position="78"/>
    </location>
    <ligand>
        <name>substrate</name>
    </ligand>
</feature>
<dbReference type="GO" id="GO:0008881">
    <property type="term" value="F:glutamate racemase activity"/>
    <property type="evidence" value="ECO:0007669"/>
    <property type="project" value="UniProtKB-UniRule"/>
</dbReference>
<comment type="function">
    <text evidence="7">Provides the (R)-glutamate required for cell wall biosynthesis.</text>
</comment>
<dbReference type="RefSeq" id="WP_138192011.1">
    <property type="nucleotide sequence ID" value="NZ_VBWP01000010.1"/>
</dbReference>